<accession>A0A3G4ZX83</accession>
<keyword evidence="2" id="KW-0040">ANK repeat</keyword>
<dbReference type="Pfam" id="PF12796">
    <property type="entry name" value="Ank_2"/>
    <property type="match status" value="2"/>
</dbReference>
<dbReference type="PANTHER" id="PTHR24180:SF45">
    <property type="entry name" value="POLY [ADP-RIBOSE] POLYMERASE TANKYRASE"/>
    <property type="match status" value="1"/>
</dbReference>
<dbReference type="PANTHER" id="PTHR24180">
    <property type="entry name" value="CYCLIN-DEPENDENT KINASE INHIBITOR 2C-RELATED"/>
    <property type="match status" value="1"/>
</dbReference>
<dbReference type="Gene3D" id="1.25.40.20">
    <property type="entry name" value="Ankyrin repeat-containing domain"/>
    <property type="match status" value="2"/>
</dbReference>
<dbReference type="SMART" id="SM00248">
    <property type="entry name" value="ANK"/>
    <property type="match status" value="6"/>
</dbReference>
<keyword evidence="1" id="KW-0677">Repeat</keyword>
<dbReference type="EMBL" id="MK072149">
    <property type="protein sequence ID" value="AYV79505.1"/>
    <property type="molecule type" value="Genomic_DNA"/>
</dbReference>
<dbReference type="InterPro" id="IPR051637">
    <property type="entry name" value="Ank_repeat_dom-contain_49"/>
</dbReference>
<sequence>MDDKYDVRKLAKNFIILAYETLNEAKCTEYFQKYQHTNFYNVKLNFKRHRRTTPFLFICKHGGMFSHLIKSMMYENIDIDAQDGYGNTALIYACRNNLQLIACTLINHGAKLNIQNKNGSTALMAASMAVSHYQELDVINMLLANRCDVDIVNKRGNTALMQCCGIGQVKIAEKLLDTIYNTINTKNKKGNTALIISSYQSSQTNMHELMKRGANVNTKNIRGESAFTIAMPKRFTHEMVPEMIKCGANIHEKYSDGIHEYTSLIAHARAHESAVLELISAGADFTEVFTFPKYWQDFVDYYKSDKLFTLIAAKYKAEFIKTVNDDSVDNLLYKSFKTTCPWGIVDMICEFII</sequence>
<evidence type="ECO:0000256" key="1">
    <source>
        <dbReference type="ARBA" id="ARBA00022737"/>
    </source>
</evidence>
<evidence type="ECO:0000313" key="3">
    <source>
        <dbReference type="EMBL" id="AYV79505.1"/>
    </source>
</evidence>
<dbReference type="PROSITE" id="PS50088">
    <property type="entry name" value="ANK_REPEAT"/>
    <property type="match status" value="2"/>
</dbReference>
<protein>
    <submittedName>
        <fullName evidence="3">Ankyrin</fullName>
    </submittedName>
</protein>
<proteinExistence type="predicted"/>
<organism evidence="3">
    <name type="scientific">Faunusvirus sp</name>
    <dbReference type="NCBI Taxonomy" id="2487766"/>
    <lineage>
        <taxon>Viruses</taxon>
        <taxon>Varidnaviria</taxon>
        <taxon>Bamfordvirae</taxon>
        <taxon>Nucleocytoviricota</taxon>
        <taxon>Megaviricetes</taxon>
        <taxon>Imitervirales</taxon>
        <taxon>Mimiviridae</taxon>
    </lineage>
</organism>
<evidence type="ECO:0000256" key="2">
    <source>
        <dbReference type="ARBA" id="ARBA00023043"/>
    </source>
</evidence>
<gene>
    <name evidence="3" type="ORF">Faunusvirus18_10</name>
</gene>
<dbReference type="InterPro" id="IPR002110">
    <property type="entry name" value="Ankyrin_rpt"/>
</dbReference>
<reference evidence="3" key="1">
    <citation type="submission" date="2018-10" db="EMBL/GenBank/DDBJ databases">
        <title>Hidden diversity of soil giant viruses.</title>
        <authorList>
            <person name="Schulz F."/>
            <person name="Alteio L."/>
            <person name="Goudeau D."/>
            <person name="Ryan E.M."/>
            <person name="Malmstrom R.R."/>
            <person name="Blanchard J."/>
            <person name="Woyke T."/>
        </authorList>
    </citation>
    <scope>NUCLEOTIDE SEQUENCE</scope>
    <source>
        <strain evidence="3">FNV1</strain>
    </source>
</reference>
<name>A0A3G4ZX83_9VIRU</name>
<dbReference type="SUPFAM" id="SSF48403">
    <property type="entry name" value="Ankyrin repeat"/>
    <property type="match status" value="1"/>
</dbReference>
<dbReference type="InterPro" id="IPR036770">
    <property type="entry name" value="Ankyrin_rpt-contain_sf"/>
</dbReference>